<evidence type="ECO:0000313" key="2">
    <source>
        <dbReference type="EMBL" id="OJT15664.1"/>
    </source>
</evidence>
<sequence>MRPRWATPSSGRPNLPARASPVLRCGAEGEAGLTHLRAKCLGEEDAGARALALGRRRKARPRGLDSPSSSRDVGSVLHPALLGHPSRRFKFKKGVQDAARVHGGRSCGHDKMPLRPSILPLLAKL</sequence>
<proteinExistence type="predicted"/>
<dbReference type="EMBL" id="MNAD01000145">
    <property type="protein sequence ID" value="OJT15664.1"/>
    <property type="molecule type" value="Genomic_DNA"/>
</dbReference>
<reference evidence="2 3" key="1">
    <citation type="submission" date="2016-10" db="EMBL/GenBank/DDBJ databases">
        <title>Genome sequence of the basidiomycete white-rot fungus Trametes pubescens.</title>
        <authorList>
            <person name="Makela M.R."/>
            <person name="Granchi Z."/>
            <person name="Peng M."/>
            <person name="De Vries R.P."/>
            <person name="Grigoriev I."/>
            <person name="Riley R."/>
            <person name="Hilden K."/>
        </authorList>
    </citation>
    <scope>NUCLEOTIDE SEQUENCE [LARGE SCALE GENOMIC DNA]</scope>
    <source>
        <strain evidence="2 3">FBCC735</strain>
    </source>
</reference>
<evidence type="ECO:0000256" key="1">
    <source>
        <dbReference type="SAM" id="MobiDB-lite"/>
    </source>
</evidence>
<dbReference type="AlphaFoldDB" id="A0A1M2W723"/>
<keyword evidence="3" id="KW-1185">Reference proteome</keyword>
<protein>
    <submittedName>
        <fullName evidence="2">Uncharacterized protein</fullName>
    </submittedName>
</protein>
<evidence type="ECO:0000313" key="3">
    <source>
        <dbReference type="Proteomes" id="UP000184267"/>
    </source>
</evidence>
<feature type="region of interest" description="Disordered" evidence="1">
    <location>
        <begin position="53"/>
        <end position="78"/>
    </location>
</feature>
<comment type="caution">
    <text evidence="2">The sequence shown here is derived from an EMBL/GenBank/DDBJ whole genome shotgun (WGS) entry which is preliminary data.</text>
</comment>
<name>A0A1M2W723_TRAPU</name>
<accession>A0A1M2W723</accession>
<organism evidence="2 3">
    <name type="scientific">Trametes pubescens</name>
    <name type="common">White-rot fungus</name>
    <dbReference type="NCBI Taxonomy" id="154538"/>
    <lineage>
        <taxon>Eukaryota</taxon>
        <taxon>Fungi</taxon>
        <taxon>Dikarya</taxon>
        <taxon>Basidiomycota</taxon>
        <taxon>Agaricomycotina</taxon>
        <taxon>Agaricomycetes</taxon>
        <taxon>Polyporales</taxon>
        <taxon>Polyporaceae</taxon>
        <taxon>Trametes</taxon>
    </lineage>
</organism>
<gene>
    <name evidence="2" type="ORF">TRAPUB_5492</name>
</gene>
<dbReference type="Proteomes" id="UP000184267">
    <property type="component" value="Unassembled WGS sequence"/>
</dbReference>